<feature type="domain" description="N-acetyltransferase" evidence="3">
    <location>
        <begin position="4"/>
        <end position="152"/>
    </location>
</feature>
<dbReference type="InterPro" id="IPR050832">
    <property type="entry name" value="Bact_Acetyltransf"/>
</dbReference>
<keyword evidence="5" id="KW-1185">Reference proteome</keyword>
<protein>
    <submittedName>
        <fullName evidence="4">GNAT family N-acetyltransferase</fullName>
    </submittedName>
</protein>
<comment type="caution">
    <text evidence="4">The sequence shown here is derived from an EMBL/GenBank/DDBJ whole genome shotgun (WGS) entry which is preliminary data.</text>
</comment>
<dbReference type="PANTHER" id="PTHR43877:SF2">
    <property type="entry name" value="AMINOALKYLPHOSPHONATE N-ACETYLTRANSFERASE-RELATED"/>
    <property type="match status" value="1"/>
</dbReference>
<dbReference type="PANTHER" id="PTHR43877">
    <property type="entry name" value="AMINOALKYLPHOSPHONATE N-ACETYLTRANSFERASE-RELATED-RELATED"/>
    <property type="match status" value="1"/>
</dbReference>
<dbReference type="RefSeq" id="WP_345929804.1">
    <property type="nucleotide sequence ID" value="NZ_JBDIVF010000012.1"/>
</dbReference>
<keyword evidence="2" id="KW-0012">Acyltransferase</keyword>
<reference evidence="4 5" key="1">
    <citation type="submission" date="2024-07" db="EMBL/GenBank/DDBJ databases">
        <title>Uliginosibacterium paludis KCTC:42655.</title>
        <authorList>
            <person name="Kim M.K."/>
        </authorList>
    </citation>
    <scope>NUCLEOTIDE SEQUENCE [LARGE SCALE GENOMIC DNA]</scope>
    <source>
        <strain evidence="4 5">KCTC 42655</strain>
    </source>
</reference>
<evidence type="ECO:0000313" key="5">
    <source>
        <dbReference type="Proteomes" id="UP001548590"/>
    </source>
</evidence>
<proteinExistence type="predicted"/>
<evidence type="ECO:0000259" key="3">
    <source>
        <dbReference type="PROSITE" id="PS51186"/>
    </source>
</evidence>
<name>A0ABV2CUZ2_9RHOO</name>
<dbReference type="EMBL" id="JBEWLZ010000015">
    <property type="protein sequence ID" value="MET1491741.1"/>
    <property type="molecule type" value="Genomic_DNA"/>
</dbReference>
<accession>A0ABV2CUZ2</accession>
<evidence type="ECO:0000256" key="1">
    <source>
        <dbReference type="ARBA" id="ARBA00022679"/>
    </source>
</evidence>
<evidence type="ECO:0000256" key="2">
    <source>
        <dbReference type="ARBA" id="ARBA00023315"/>
    </source>
</evidence>
<organism evidence="4 5">
    <name type="scientific">Uliginosibacterium paludis</name>
    <dbReference type="NCBI Taxonomy" id="1615952"/>
    <lineage>
        <taxon>Bacteria</taxon>
        <taxon>Pseudomonadati</taxon>
        <taxon>Pseudomonadota</taxon>
        <taxon>Betaproteobacteria</taxon>
        <taxon>Rhodocyclales</taxon>
        <taxon>Zoogloeaceae</taxon>
        <taxon>Uliginosibacterium</taxon>
    </lineage>
</organism>
<dbReference type="SUPFAM" id="SSF55729">
    <property type="entry name" value="Acyl-CoA N-acyltransferases (Nat)"/>
    <property type="match status" value="1"/>
</dbReference>
<dbReference type="CDD" id="cd04301">
    <property type="entry name" value="NAT_SF"/>
    <property type="match status" value="1"/>
</dbReference>
<dbReference type="InterPro" id="IPR000182">
    <property type="entry name" value="GNAT_dom"/>
</dbReference>
<dbReference type="Gene3D" id="3.40.630.30">
    <property type="match status" value="1"/>
</dbReference>
<dbReference type="InterPro" id="IPR016181">
    <property type="entry name" value="Acyl_CoA_acyltransferase"/>
</dbReference>
<evidence type="ECO:0000313" key="4">
    <source>
        <dbReference type="EMBL" id="MET1491741.1"/>
    </source>
</evidence>
<dbReference type="PROSITE" id="PS51186">
    <property type="entry name" value="GNAT"/>
    <property type="match status" value="1"/>
</dbReference>
<keyword evidence="1" id="KW-0808">Transferase</keyword>
<gene>
    <name evidence="4" type="ORF">ABVT11_18020</name>
</gene>
<dbReference type="Pfam" id="PF00583">
    <property type="entry name" value="Acetyltransf_1"/>
    <property type="match status" value="1"/>
</dbReference>
<dbReference type="Proteomes" id="UP001548590">
    <property type="component" value="Unassembled WGS sequence"/>
</dbReference>
<sequence length="159" mass="16947">MPYYLIQPEDPETPDALVLLDALSDTLAAITGSSGRASFSPDDVRGEGAIFLIARDSAGRPVGCGAFRPLQSGVAELKRMYAAPGTQGAGSALLEALEAHAAQLGYAELWLETRLVNARAVRFYERKAYQRIPNFGKYAGRPEAVCFAKRLPSGSSSPA</sequence>